<dbReference type="OrthoDB" id="5519740at2759"/>
<comment type="caution">
    <text evidence="1">The sequence shown here is derived from an EMBL/GenBank/DDBJ whole genome shotgun (WGS) entry which is preliminary data.</text>
</comment>
<dbReference type="InterPro" id="IPR011008">
    <property type="entry name" value="Dimeric_a/b-barrel"/>
</dbReference>
<reference evidence="1" key="1">
    <citation type="submission" date="2020-10" db="EMBL/GenBank/DDBJ databases">
        <title>Unveiling of a novel bifunctional photoreceptor, Dualchrome1, isolated from a cosmopolitan green alga.</title>
        <authorList>
            <person name="Suzuki S."/>
            <person name="Kawachi M."/>
        </authorList>
    </citation>
    <scope>NUCLEOTIDE SEQUENCE</scope>
    <source>
        <strain evidence="1">NIES 2893</strain>
    </source>
</reference>
<gene>
    <name evidence="1" type="ORF">PPROV_000042300</name>
</gene>
<protein>
    <recommendedName>
        <fullName evidence="3">YCII-related domain-containing protein</fullName>
    </recommendedName>
</protein>
<dbReference type="Proteomes" id="UP000660262">
    <property type="component" value="Unassembled WGS sequence"/>
</dbReference>
<dbReference type="PANTHER" id="PTHR33606">
    <property type="entry name" value="PROTEIN YCII"/>
    <property type="match status" value="1"/>
</dbReference>
<dbReference type="EMBL" id="BNJQ01000001">
    <property type="protein sequence ID" value="GHP01666.1"/>
    <property type="molecule type" value="Genomic_DNA"/>
</dbReference>
<evidence type="ECO:0000313" key="2">
    <source>
        <dbReference type="Proteomes" id="UP000660262"/>
    </source>
</evidence>
<dbReference type="InterPro" id="IPR051807">
    <property type="entry name" value="Sec-metab_biosynth-assoc"/>
</dbReference>
<organism evidence="1 2">
    <name type="scientific">Pycnococcus provasolii</name>
    <dbReference type="NCBI Taxonomy" id="41880"/>
    <lineage>
        <taxon>Eukaryota</taxon>
        <taxon>Viridiplantae</taxon>
        <taxon>Chlorophyta</taxon>
        <taxon>Pseudoscourfieldiophyceae</taxon>
        <taxon>Pseudoscourfieldiales</taxon>
        <taxon>Pycnococcaceae</taxon>
        <taxon>Pycnococcus</taxon>
    </lineage>
</organism>
<proteinExistence type="predicted"/>
<accession>A0A830H3H3</accession>
<sequence length="104" mass="11360">MAAAAPPPVPKHFALLYSYVPDILEKRGPYRAEHLRLAQESIVKSDMIIGGVLADPVDGALFLFRGEDGGEKAKAFAEGDPYVVNGLVTEWKVRPYLVPLENVP</sequence>
<dbReference type="AlphaFoldDB" id="A0A830H3H3"/>
<dbReference type="PANTHER" id="PTHR33606:SF3">
    <property type="entry name" value="PROTEIN YCII"/>
    <property type="match status" value="1"/>
</dbReference>
<evidence type="ECO:0008006" key="3">
    <source>
        <dbReference type="Google" id="ProtNLM"/>
    </source>
</evidence>
<dbReference type="SUPFAM" id="SSF54909">
    <property type="entry name" value="Dimeric alpha+beta barrel"/>
    <property type="match status" value="1"/>
</dbReference>
<evidence type="ECO:0000313" key="1">
    <source>
        <dbReference type="EMBL" id="GHP01666.1"/>
    </source>
</evidence>
<keyword evidence="2" id="KW-1185">Reference proteome</keyword>
<name>A0A830H3H3_9CHLO</name>
<dbReference type="Gene3D" id="3.30.70.1060">
    <property type="entry name" value="Dimeric alpha+beta barrel"/>
    <property type="match status" value="1"/>
</dbReference>